<proteinExistence type="predicted"/>
<keyword evidence="1" id="KW-0472">Membrane</keyword>
<dbReference type="Proteomes" id="UP000724672">
    <property type="component" value="Unassembled WGS sequence"/>
</dbReference>
<dbReference type="RefSeq" id="WP_203364865.1">
    <property type="nucleotide sequence ID" value="NZ_WSFT01000005.1"/>
</dbReference>
<keyword evidence="1" id="KW-0812">Transmembrane</keyword>
<keyword evidence="1" id="KW-1133">Transmembrane helix</keyword>
<name>A0A942UUA3_9FIRM</name>
<feature type="transmembrane region" description="Helical" evidence="1">
    <location>
        <begin position="58"/>
        <end position="83"/>
    </location>
</feature>
<dbReference type="EMBL" id="WSFT01000005">
    <property type="protein sequence ID" value="MBS4536936.1"/>
    <property type="molecule type" value="Genomic_DNA"/>
</dbReference>
<evidence type="ECO:0000313" key="2">
    <source>
        <dbReference type="EMBL" id="MBS4536936.1"/>
    </source>
</evidence>
<reference evidence="2" key="1">
    <citation type="submission" date="2019-12" db="EMBL/GenBank/DDBJ databases">
        <title>Clostridiaceae gen. nov. sp. nov., isolated from sediment in Xinjiang, China.</title>
        <authorList>
            <person name="Zhang R."/>
        </authorList>
    </citation>
    <scope>NUCLEOTIDE SEQUENCE</scope>
    <source>
        <strain evidence="2">D2Q-11</strain>
    </source>
</reference>
<dbReference type="AlphaFoldDB" id="A0A942UUA3"/>
<comment type="caution">
    <text evidence="2">The sequence shown here is derived from an EMBL/GenBank/DDBJ whole genome shotgun (WGS) entry which is preliminary data.</text>
</comment>
<organism evidence="2 3">
    <name type="scientific">Anaeromonas frigoriresistens</name>
    <dbReference type="NCBI Taxonomy" id="2683708"/>
    <lineage>
        <taxon>Bacteria</taxon>
        <taxon>Bacillati</taxon>
        <taxon>Bacillota</taxon>
        <taxon>Tissierellia</taxon>
        <taxon>Tissierellales</taxon>
        <taxon>Thermohalobacteraceae</taxon>
        <taxon>Anaeromonas</taxon>
    </lineage>
</organism>
<feature type="transmembrane region" description="Helical" evidence="1">
    <location>
        <begin position="29"/>
        <end position="46"/>
    </location>
</feature>
<sequence>MKRRIIRTIGIIAGILVIISTVQELKIPGLTLISLATMIFSIVYDTKHQFDEGKIHKVNWKLILVAGLSSGSISLIAGILKIIDAIK</sequence>
<gene>
    <name evidence="2" type="ORF">GOQ27_00590</name>
</gene>
<accession>A0A942UUA3</accession>
<evidence type="ECO:0000313" key="3">
    <source>
        <dbReference type="Proteomes" id="UP000724672"/>
    </source>
</evidence>
<keyword evidence="3" id="KW-1185">Reference proteome</keyword>
<protein>
    <submittedName>
        <fullName evidence="2">Uncharacterized protein</fullName>
    </submittedName>
</protein>
<feature type="transmembrane region" description="Helical" evidence="1">
    <location>
        <begin position="5"/>
        <end position="23"/>
    </location>
</feature>
<evidence type="ECO:0000256" key="1">
    <source>
        <dbReference type="SAM" id="Phobius"/>
    </source>
</evidence>